<evidence type="ECO:0000256" key="1">
    <source>
        <dbReference type="SAM" id="Phobius"/>
    </source>
</evidence>
<name>A0A4Y7QFS2_9AGAM</name>
<keyword evidence="3" id="KW-1185">Reference proteome</keyword>
<keyword evidence="1" id="KW-1133">Transmembrane helix</keyword>
<keyword evidence="1" id="KW-0812">Transmembrane</keyword>
<evidence type="ECO:0000313" key="3">
    <source>
        <dbReference type="Proteomes" id="UP000294933"/>
    </source>
</evidence>
<evidence type="ECO:0000313" key="2">
    <source>
        <dbReference type="EMBL" id="TDL25710.1"/>
    </source>
</evidence>
<reference evidence="2 3" key="1">
    <citation type="submission" date="2018-06" db="EMBL/GenBank/DDBJ databases">
        <title>A transcriptomic atlas of mushroom development highlights an independent origin of complex multicellularity.</title>
        <authorList>
            <consortium name="DOE Joint Genome Institute"/>
            <person name="Krizsan K."/>
            <person name="Almasi E."/>
            <person name="Merenyi Z."/>
            <person name="Sahu N."/>
            <person name="Viragh M."/>
            <person name="Koszo T."/>
            <person name="Mondo S."/>
            <person name="Kiss B."/>
            <person name="Balint B."/>
            <person name="Kues U."/>
            <person name="Barry K."/>
            <person name="Hegedus J.C."/>
            <person name="Henrissat B."/>
            <person name="Johnson J."/>
            <person name="Lipzen A."/>
            <person name="Ohm R."/>
            <person name="Nagy I."/>
            <person name="Pangilinan J."/>
            <person name="Yan J."/>
            <person name="Xiong Y."/>
            <person name="Grigoriev I.V."/>
            <person name="Hibbett D.S."/>
            <person name="Nagy L.G."/>
        </authorList>
    </citation>
    <scope>NUCLEOTIDE SEQUENCE [LARGE SCALE GENOMIC DNA]</scope>
    <source>
        <strain evidence="2 3">SZMC22713</strain>
    </source>
</reference>
<dbReference type="Proteomes" id="UP000294933">
    <property type="component" value="Unassembled WGS sequence"/>
</dbReference>
<gene>
    <name evidence="2" type="ORF">BD410DRAFT_784744</name>
</gene>
<proteinExistence type="predicted"/>
<accession>A0A4Y7QFS2</accession>
<protein>
    <recommendedName>
        <fullName evidence="4">NADH-ubiquinone oxidoreductase 14 kDa subunit</fullName>
    </recommendedName>
</protein>
<dbReference type="PANTHER" id="PTHR39218:SF1">
    <property type="entry name" value="OXIDOREDUCTASE 14 KDA SUBUNIT, PUTATIVE (AFU_ORTHOLOGUE AFUA_1G12110)-RELATED"/>
    <property type="match status" value="1"/>
</dbReference>
<dbReference type="PANTHER" id="PTHR39218">
    <property type="entry name" value="OXIDOREDUCTASE 14 KDA SUBUNIT, PUTATIVE (AFU_ORTHOLOGUE AFUA_1G12110)-RELATED"/>
    <property type="match status" value="1"/>
</dbReference>
<evidence type="ECO:0008006" key="4">
    <source>
        <dbReference type="Google" id="ProtNLM"/>
    </source>
</evidence>
<dbReference type="EMBL" id="ML170163">
    <property type="protein sequence ID" value="TDL25710.1"/>
    <property type="molecule type" value="Genomic_DNA"/>
</dbReference>
<feature type="transmembrane region" description="Helical" evidence="1">
    <location>
        <begin position="33"/>
        <end position="51"/>
    </location>
</feature>
<keyword evidence="1" id="KW-0472">Membrane</keyword>
<dbReference type="OrthoDB" id="2141050at2759"/>
<organism evidence="2 3">
    <name type="scientific">Rickenella mellea</name>
    <dbReference type="NCBI Taxonomy" id="50990"/>
    <lineage>
        <taxon>Eukaryota</taxon>
        <taxon>Fungi</taxon>
        <taxon>Dikarya</taxon>
        <taxon>Basidiomycota</taxon>
        <taxon>Agaricomycotina</taxon>
        <taxon>Agaricomycetes</taxon>
        <taxon>Hymenochaetales</taxon>
        <taxon>Rickenellaceae</taxon>
        <taxon>Rickenella</taxon>
    </lineage>
</organism>
<sequence>MTLLSNVLGFAAFGVAARFGQLGIQQRNLFSNPSTHAMIAGIFGYAGYWAYKWDMRAAELLALKRAEIAEHRRRRVEAADHAAAASGLQE</sequence>
<dbReference type="VEuPathDB" id="FungiDB:BD410DRAFT_784744"/>
<dbReference type="AlphaFoldDB" id="A0A4Y7QFS2"/>